<organism evidence="1 2">
    <name type="scientific">Streptomyces luteolus</name>
    <dbReference type="NCBI Taxonomy" id="3043615"/>
    <lineage>
        <taxon>Bacteria</taxon>
        <taxon>Bacillati</taxon>
        <taxon>Actinomycetota</taxon>
        <taxon>Actinomycetes</taxon>
        <taxon>Kitasatosporales</taxon>
        <taxon>Streptomycetaceae</taxon>
        <taxon>Streptomyces</taxon>
    </lineage>
</organism>
<keyword evidence="2" id="KW-1185">Reference proteome</keyword>
<sequence length="82" mass="8987">MRHQLNDVVMDVERCLVGQVKGYESEGGEVMLERPSGARWFQLAVRVRTASPAEAATLSVRTSLQTVSKRGAAESLRGKTAR</sequence>
<comment type="caution">
    <text evidence="1">The sequence shown here is derived from an EMBL/GenBank/DDBJ whole genome shotgun (WGS) entry which is preliminary data.</text>
</comment>
<gene>
    <name evidence="1" type="ORF">QIT00_14800</name>
</gene>
<proteinExistence type="predicted"/>
<accession>A0ABT6SX77</accession>
<evidence type="ECO:0000313" key="2">
    <source>
        <dbReference type="Proteomes" id="UP001237105"/>
    </source>
</evidence>
<reference evidence="1 2" key="1">
    <citation type="submission" date="2023-05" db="EMBL/GenBank/DDBJ databases">
        <title>Draft genome sequence of Streptomyces sp. B-S-A12 isolated from a cave soil in Thailand.</title>
        <authorList>
            <person name="Chamroensaksri N."/>
            <person name="Muangham S."/>
        </authorList>
    </citation>
    <scope>NUCLEOTIDE SEQUENCE [LARGE SCALE GENOMIC DNA]</scope>
    <source>
        <strain evidence="1 2">B-S-A12</strain>
    </source>
</reference>
<dbReference type="RefSeq" id="WP_282535702.1">
    <property type="nucleotide sequence ID" value="NZ_JASCIS010000013.1"/>
</dbReference>
<name>A0ABT6SX77_9ACTN</name>
<dbReference type="EMBL" id="JASCIS010000013">
    <property type="protein sequence ID" value="MDI3419815.1"/>
    <property type="molecule type" value="Genomic_DNA"/>
</dbReference>
<dbReference type="Proteomes" id="UP001237105">
    <property type="component" value="Unassembled WGS sequence"/>
</dbReference>
<evidence type="ECO:0000313" key="1">
    <source>
        <dbReference type="EMBL" id="MDI3419815.1"/>
    </source>
</evidence>
<protein>
    <submittedName>
        <fullName evidence="1">Uncharacterized protein</fullName>
    </submittedName>
</protein>